<evidence type="ECO:0000259" key="18">
    <source>
        <dbReference type="PROSITE" id="PS51217"/>
    </source>
</evidence>
<dbReference type="PANTHER" id="PTHR11070:SF23">
    <property type="entry name" value="RECBCD ENZYME SUBUNIT RECB"/>
    <property type="match status" value="1"/>
</dbReference>
<evidence type="ECO:0000256" key="10">
    <source>
        <dbReference type="ARBA" id="ARBA00023125"/>
    </source>
</evidence>
<dbReference type="Pfam" id="PF12705">
    <property type="entry name" value="PDDEXK_1"/>
    <property type="match status" value="1"/>
</dbReference>
<protein>
    <recommendedName>
        <fullName evidence="15">RecBCD enzyme subunit RecB</fullName>
        <ecNumber evidence="15">3.1.11.5</ecNumber>
        <ecNumber evidence="15">5.6.2.4</ecNumber>
    </recommendedName>
    <alternativeName>
        <fullName evidence="15">DNA 3'-5' helicase subunit RecB</fullName>
    </alternativeName>
    <alternativeName>
        <fullName evidence="15">Exonuclease V subunit RecB</fullName>
        <shortName evidence="15">ExoV subunit RecB</shortName>
    </alternativeName>
    <alternativeName>
        <fullName evidence="15">Helicase/nuclease RecBCD subunit RecB</fullName>
    </alternativeName>
</protein>
<dbReference type="InterPro" id="IPR027417">
    <property type="entry name" value="P-loop_NTPase"/>
</dbReference>
<dbReference type="PANTHER" id="PTHR11070">
    <property type="entry name" value="UVRD / RECB / PCRA DNA HELICASE FAMILY MEMBER"/>
    <property type="match status" value="1"/>
</dbReference>
<dbReference type="PROSITE" id="PS51217">
    <property type="entry name" value="UVRD_HELICASE_CTER"/>
    <property type="match status" value="1"/>
</dbReference>
<comment type="similarity">
    <text evidence="15">Belongs to the helicase family. UvrD subfamily.</text>
</comment>
<dbReference type="GO" id="GO:0000287">
    <property type="term" value="F:magnesium ion binding"/>
    <property type="evidence" value="ECO:0007669"/>
    <property type="project" value="UniProtKB-UniRule"/>
</dbReference>
<dbReference type="PROSITE" id="PS51198">
    <property type="entry name" value="UVRD_HELICASE_ATP_BIND"/>
    <property type="match status" value="1"/>
</dbReference>
<dbReference type="GO" id="GO:0003677">
    <property type="term" value="F:DNA binding"/>
    <property type="evidence" value="ECO:0007669"/>
    <property type="project" value="UniProtKB-UniRule"/>
</dbReference>
<dbReference type="RefSeq" id="WP_164652784.1">
    <property type="nucleotide sequence ID" value="NZ_JAAIJR010000017.1"/>
</dbReference>
<dbReference type="GO" id="GO:0043138">
    <property type="term" value="F:3'-5' DNA helicase activity"/>
    <property type="evidence" value="ECO:0007669"/>
    <property type="project" value="UniProtKB-UniRule"/>
</dbReference>
<feature type="binding site" evidence="16">
    <location>
        <begin position="24"/>
        <end position="31"/>
    </location>
    <ligand>
        <name>ATP</name>
        <dbReference type="ChEBI" id="CHEBI:30616"/>
    </ligand>
</feature>
<comment type="domain">
    <text evidence="15">The N-terminal DNA-binding domain is a ssDNA-dependent ATPase and has ATP-dependent 3'-5' helicase function. This domain interacts with RecC.</text>
</comment>
<feature type="active site" description="For nuclease activity" evidence="15">
    <location>
        <position position="1090"/>
    </location>
</feature>
<dbReference type="SUPFAM" id="SSF52540">
    <property type="entry name" value="P-loop containing nucleoside triphosphate hydrolases"/>
    <property type="match status" value="1"/>
</dbReference>
<evidence type="ECO:0000256" key="8">
    <source>
        <dbReference type="ARBA" id="ARBA00022840"/>
    </source>
</evidence>
<feature type="region of interest" description="DNA-binding and helicase activity, interacts with RecC" evidence="15">
    <location>
        <begin position="1"/>
        <end position="887"/>
    </location>
</feature>
<keyword evidence="8 15" id="KW-0067">ATP-binding</keyword>
<keyword evidence="5 15" id="KW-0378">Hydrolase</keyword>
<organism evidence="19 20">
    <name type="scientific">Thiorhodococcus mannitoliphagus</name>
    <dbReference type="NCBI Taxonomy" id="329406"/>
    <lineage>
        <taxon>Bacteria</taxon>
        <taxon>Pseudomonadati</taxon>
        <taxon>Pseudomonadota</taxon>
        <taxon>Gammaproteobacteria</taxon>
        <taxon>Chromatiales</taxon>
        <taxon>Chromatiaceae</taxon>
        <taxon>Thiorhodococcus</taxon>
    </lineage>
</organism>
<dbReference type="InterPro" id="IPR011604">
    <property type="entry name" value="PDDEXK-like_dom_sf"/>
</dbReference>
<comment type="domain">
    <text evidence="15">The C-terminal domain has nuclease activity and interacts with RecD. It interacts with RecA, facilitating its loading onto ssDNA.</text>
</comment>
<evidence type="ECO:0000256" key="13">
    <source>
        <dbReference type="ARBA" id="ARBA00034617"/>
    </source>
</evidence>
<evidence type="ECO:0000256" key="7">
    <source>
        <dbReference type="ARBA" id="ARBA00022839"/>
    </source>
</evidence>
<comment type="cofactor">
    <cofactor evidence="15">
        <name>Mg(2+)</name>
        <dbReference type="ChEBI" id="CHEBI:18420"/>
    </cofactor>
    <text evidence="15">Binds 1 Mg(2+) ion per subunit.</text>
</comment>
<dbReference type="Gene3D" id="3.40.50.300">
    <property type="entry name" value="P-loop containing nucleotide triphosphate hydrolases"/>
    <property type="match status" value="2"/>
</dbReference>
<evidence type="ECO:0000259" key="17">
    <source>
        <dbReference type="PROSITE" id="PS51198"/>
    </source>
</evidence>
<dbReference type="GO" id="GO:0005524">
    <property type="term" value="F:ATP binding"/>
    <property type="evidence" value="ECO:0007669"/>
    <property type="project" value="UniProtKB-UniRule"/>
</dbReference>
<proteinExistence type="inferred from homology"/>
<dbReference type="Gene3D" id="1.10.486.10">
    <property type="entry name" value="PCRA, domain 4"/>
    <property type="match status" value="1"/>
</dbReference>
<evidence type="ECO:0000313" key="19">
    <source>
        <dbReference type="EMBL" id="NEX19890.1"/>
    </source>
</evidence>
<dbReference type="InterPro" id="IPR011335">
    <property type="entry name" value="Restrct_endonuc-II-like"/>
</dbReference>
<gene>
    <name evidence="15 19" type="primary">recB</name>
    <name evidence="19" type="ORF">G3480_06100</name>
</gene>
<dbReference type="NCBIfam" id="TIGR00609">
    <property type="entry name" value="recB"/>
    <property type="match status" value="1"/>
</dbReference>
<feature type="region of interest" description="Nuclease activity, interacts with RecD and RecA" evidence="15">
    <location>
        <begin position="921"/>
        <end position="1189"/>
    </location>
</feature>
<dbReference type="InterPro" id="IPR014017">
    <property type="entry name" value="DNA_helicase_UvrD-like_C"/>
</dbReference>
<keyword evidence="1 15" id="KW-0540">Nuclease</keyword>
<dbReference type="HAMAP" id="MF_01485">
    <property type="entry name" value="RecB"/>
    <property type="match status" value="1"/>
</dbReference>
<dbReference type="Pfam" id="PF00580">
    <property type="entry name" value="UvrD-helicase"/>
    <property type="match status" value="1"/>
</dbReference>
<feature type="domain" description="UvrD-like helicase C-terminal" evidence="18">
    <location>
        <begin position="488"/>
        <end position="755"/>
    </location>
</feature>
<keyword evidence="3 15" id="KW-0547">Nucleotide-binding</keyword>
<dbReference type="Pfam" id="PF13361">
    <property type="entry name" value="UvrD_C"/>
    <property type="match status" value="2"/>
</dbReference>
<evidence type="ECO:0000256" key="1">
    <source>
        <dbReference type="ARBA" id="ARBA00022722"/>
    </source>
</evidence>
<dbReference type="EMBL" id="JAAIJR010000017">
    <property type="protein sequence ID" value="NEX19890.1"/>
    <property type="molecule type" value="Genomic_DNA"/>
</dbReference>
<dbReference type="GO" id="GO:0000724">
    <property type="term" value="P:double-strand break repair via homologous recombination"/>
    <property type="evidence" value="ECO:0007669"/>
    <property type="project" value="UniProtKB-UniRule"/>
</dbReference>
<dbReference type="SUPFAM" id="SSF52980">
    <property type="entry name" value="Restriction endonuclease-like"/>
    <property type="match status" value="1"/>
</dbReference>
<keyword evidence="12 15" id="KW-0413">Isomerase</keyword>
<keyword evidence="9 15" id="KW-0460">Magnesium</keyword>
<sequence>MSSTTLDTKGVLRFPLKGLHLIEASAGTGKTYTIANLYLRHIVEGREVSQVLVVTFTIAATDELRGRIRARLFETLDLLERSGTTKDEFLTALVAQIHAGQTQDETVRRLRLAVRTMDEAAVFTIHSFCQRALTEFAFNSGQQFQMEVLTDDQELWREAVQDWWRRSGYPLDATRAQLFQESLTDLPTFRALLAPLLGVQERQLLPTPRALAAVFASYGPIETGLKKLAVDWRKNGNAIKQILTASKGLSRAKTSHYHPTNLTISLDEIDEYFASDEVLRPPPACFEVITDDCIEDGRLKTADPALDNAFFARCGEIWRWLKELKRDLRVAALNEAAAFAHHKVREAKQRAQRLSFDDLLTELRDALQASSGDALAESIRQQFPVAMIDEFQDTDPVQYAVFRRLYLNRPECGLIMIGDPKQAIYSFRGGDIFTYMQAKEDVGKGRVYTLDTNWRSTPEVIQAVNTLFERRKADAFVYGDTIPFRPTRAAKKPHRQLCRGGKPQAALTLWSLSQDFKANGDEKPISKERAREETHAATAAEIARLIDEGQRGHATLGDAPLRPKDIAVLVRTSFEAAELRLELSRLGVNAVSVEREGVFRSEEAAGLESLLQAAVNPRDRERVRLAVTSPLLAKDYLDLERITASEELYAAWVDDLLLLHETWQRKGFMVMFQQMLRLMHIPETLSRGDRAERRLTNLLHLGELLQRASKVQAGMDALLTWYRQQREASATDEAELRLESDAELVQLVTIHASKGLEYPVVFVPYLWSCKVRGGDDLLSFHQDKTAWLDAGSDDWDSHRCLAEQERLAEDVRLVYVALTRAESALYLVWGRAGSKDGHAGQTALGYLIHCRQPGQRLAGELPNAFADVVDFRQDLKGFVKAAKGNIQLNALSETADDPRPIVPDAPPDLAPRCFKGRIATDWRISSFSALTRDVHSSSSIARSEMTDDPGLRFPAGSHVGTYLHLLLETLDFQGDVVQQVMSHSNRIAARYGLDHTRQGQDAAELLARAIVTPLNSAGLTLSALRAEKRLSELEFDFSTGLVEIDRLNRLLAKQAHNQDLPTLTAARFRGLVNGVIDLVFEHEGRYYIADYKSNFLGGAFEDYAPARLEAAIFERRYDLQYLLYTLALHRYLRVRLADYDYDCHFGGVYYLFLRAMRPETGPAYGVYATRPPLDLVQALDEQIFTAEVA</sequence>
<dbReference type="Gene3D" id="3.90.320.10">
    <property type="match status" value="1"/>
</dbReference>
<keyword evidence="4 15" id="KW-0227">DNA damage</keyword>
<dbReference type="InterPro" id="IPR038726">
    <property type="entry name" value="PDDEXK_AddAB-type"/>
</dbReference>
<reference evidence="19 20" key="2">
    <citation type="submission" date="2020-02" db="EMBL/GenBank/DDBJ databases">
        <title>Genome sequences of Thiorhodococcus mannitoliphagus and Thiorhodococcus minor, purple sulfur photosynthetic bacteria in the gammaproteobacterial family, Chromatiaceae.</title>
        <authorList>
            <person name="Aviles F.A."/>
            <person name="Meyer T.E."/>
            <person name="Kyndt J.A."/>
        </authorList>
    </citation>
    <scope>NUCLEOTIDE SEQUENCE [LARGE SCALE GENOMIC DNA]</scope>
    <source>
        <strain evidence="19 20">DSM 18266</strain>
    </source>
</reference>
<keyword evidence="6 15" id="KW-0347">Helicase</keyword>
<dbReference type="EC" id="3.1.11.5" evidence="15"/>
<evidence type="ECO:0000256" key="9">
    <source>
        <dbReference type="ARBA" id="ARBA00022842"/>
    </source>
</evidence>
<feature type="binding site" evidence="15">
    <location>
        <position position="964"/>
    </location>
    <ligand>
        <name>Mg(2+)</name>
        <dbReference type="ChEBI" id="CHEBI:18420"/>
    </ligand>
</feature>
<dbReference type="Gene3D" id="1.10.3170.10">
    <property type="entry name" value="Recbcd, chain B, domain 2"/>
    <property type="match status" value="1"/>
</dbReference>
<dbReference type="GO" id="GO:0009338">
    <property type="term" value="C:exodeoxyribonuclease V complex"/>
    <property type="evidence" value="ECO:0007669"/>
    <property type="project" value="TreeGrafter"/>
</dbReference>
<evidence type="ECO:0000313" key="20">
    <source>
        <dbReference type="Proteomes" id="UP000471640"/>
    </source>
</evidence>
<dbReference type="InterPro" id="IPR004586">
    <property type="entry name" value="RecB"/>
</dbReference>
<dbReference type="InterPro" id="IPR014016">
    <property type="entry name" value="UvrD-like_ATP-bd"/>
</dbReference>
<keyword evidence="11 15" id="KW-0234">DNA repair</keyword>
<keyword evidence="10 15" id="KW-0238">DNA-binding</keyword>
<feature type="binding site" evidence="15">
    <location>
        <position position="1077"/>
    </location>
    <ligand>
        <name>Mg(2+)</name>
        <dbReference type="ChEBI" id="CHEBI:18420"/>
    </ligand>
</feature>
<feature type="domain" description="UvrD-like helicase ATP-binding" evidence="17">
    <location>
        <begin position="3"/>
        <end position="457"/>
    </location>
</feature>
<keyword evidence="20" id="KW-1185">Reference proteome</keyword>
<dbReference type="Proteomes" id="UP000471640">
    <property type="component" value="Unassembled WGS sequence"/>
</dbReference>
<evidence type="ECO:0000256" key="12">
    <source>
        <dbReference type="ARBA" id="ARBA00023235"/>
    </source>
</evidence>
<dbReference type="InterPro" id="IPR000212">
    <property type="entry name" value="DNA_helicase_UvrD/REP"/>
</dbReference>
<dbReference type="EC" id="5.6.2.4" evidence="15"/>
<comment type="subunit">
    <text evidence="15">Heterotrimer of RecB, RecC and RecD. All subunits contribute to DNA-binding. Interacts with RecA.</text>
</comment>
<comment type="catalytic activity">
    <reaction evidence="15">
        <text>Exonucleolytic cleavage (in the presence of ATP) in either 5'- to 3'- or 3'- to 5'-direction to yield 5'-phosphooligonucleotides.</text>
        <dbReference type="EC" id="3.1.11.5"/>
    </reaction>
</comment>
<dbReference type="CDD" id="cd22352">
    <property type="entry name" value="RecB_C-like"/>
    <property type="match status" value="1"/>
</dbReference>
<evidence type="ECO:0000256" key="6">
    <source>
        <dbReference type="ARBA" id="ARBA00022806"/>
    </source>
</evidence>
<evidence type="ECO:0000256" key="15">
    <source>
        <dbReference type="HAMAP-Rule" id="MF_01485"/>
    </source>
</evidence>
<accession>A0A6P1DQS9</accession>
<feature type="binding site" evidence="15">
    <location>
        <position position="1090"/>
    </location>
    <ligand>
        <name>Mg(2+)</name>
        <dbReference type="ChEBI" id="CHEBI:18420"/>
    </ligand>
</feature>
<comment type="catalytic activity">
    <reaction evidence="14 15">
        <text>ATP + H2O = ADP + phosphate + H(+)</text>
        <dbReference type="Rhea" id="RHEA:13065"/>
        <dbReference type="ChEBI" id="CHEBI:15377"/>
        <dbReference type="ChEBI" id="CHEBI:15378"/>
        <dbReference type="ChEBI" id="CHEBI:30616"/>
        <dbReference type="ChEBI" id="CHEBI:43474"/>
        <dbReference type="ChEBI" id="CHEBI:456216"/>
        <dbReference type="EC" id="5.6.2.4"/>
    </reaction>
</comment>
<reference evidence="20" key="1">
    <citation type="journal article" date="2020" name="Microbiol. Resour. Announc.">
        <title>Draft Genome Sequences of Thiorhodococcus mannitoliphagus and Thiorhodococcus minor, Purple Sulfur Photosynthetic Bacteria in the Gammaproteobacterial Family Chromatiaceae.</title>
        <authorList>
            <person name="Aviles F.A."/>
            <person name="Meyer T.E."/>
            <person name="Kyndt J.A."/>
        </authorList>
    </citation>
    <scope>NUCLEOTIDE SEQUENCE [LARGE SCALE GENOMIC DNA]</scope>
    <source>
        <strain evidence="20">DSM 18266</strain>
    </source>
</reference>
<name>A0A6P1DQS9_9GAMM</name>
<dbReference type="GO" id="GO:0008854">
    <property type="term" value="F:exodeoxyribonuclease V activity"/>
    <property type="evidence" value="ECO:0007669"/>
    <property type="project" value="UniProtKB-EC"/>
</dbReference>
<evidence type="ECO:0000256" key="16">
    <source>
        <dbReference type="PROSITE-ProRule" id="PRU00560"/>
    </source>
</evidence>
<evidence type="ECO:0000256" key="2">
    <source>
        <dbReference type="ARBA" id="ARBA00022723"/>
    </source>
</evidence>
<dbReference type="GO" id="GO:0005829">
    <property type="term" value="C:cytosol"/>
    <property type="evidence" value="ECO:0007669"/>
    <property type="project" value="TreeGrafter"/>
</dbReference>
<evidence type="ECO:0000256" key="3">
    <source>
        <dbReference type="ARBA" id="ARBA00022741"/>
    </source>
</evidence>
<comment type="miscellaneous">
    <text evidence="15">In the RecBCD complex, RecB has a slow 3'-5' helicase, an exonuclease activity and loads RecA onto ssDNA, RecD has a fast 5'-3' helicase activity, while RecC stimulates the ATPase and processivity of the RecB helicase and contributes to recognition of the Chi site.</text>
</comment>
<evidence type="ECO:0000256" key="5">
    <source>
        <dbReference type="ARBA" id="ARBA00022801"/>
    </source>
</evidence>
<keyword evidence="7 15" id="KW-0269">Exonuclease</keyword>
<keyword evidence="2 15" id="KW-0479">Metal-binding</keyword>
<comment type="catalytic activity">
    <reaction evidence="13 15">
        <text>Couples ATP hydrolysis with the unwinding of duplex DNA by translocating in the 3'-5' direction.</text>
        <dbReference type="EC" id="5.6.2.4"/>
    </reaction>
</comment>
<evidence type="ECO:0000256" key="11">
    <source>
        <dbReference type="ARBA" id="ARBA00023204"/>
    </source>
</evidence>
<comment type="caution">
    <text evidence="19">The sequence shown here is derived from an EMBL/GenBank/DDBJ whole genome shotgun (WGS) entry which is preliminary data.</text>
</comment>
<evidence type="ECO:0000256" key="4">
    <source>
        <dbReference type="ARBA" id="ARBA00022763"/>
    </source>
</evidence>
<evidence type="ECO:0000256" key="14">
    <source>
        <dbReference type="ARBA" id="ARBA00048988"/>
    </source>
</evidence>
<comment type="function">
    <text evidence="15">A helicase/nuclease that prepares dsDNA breaks (DSB) for recombinational DNA repair. Binds to DSBs and unwinds DNA via a highly rapid and processive ATP-dependent bidirectional helicase activity. Unwinds dsDNA until it encounters a Chi (crossover hotspot instigator) sequence from the 3' direction. Cuts ssDNA a few nucleotides 3' to the Chi site. The properties and activities of the enzyme are changed at Chi. The Chi-altered holoenzyme produces a long 3'-ssDNA overhang and facilitates RecA-binding to the ssDNA for homologous DNA recombination and repair. Holoenzyme degrades any linearized DNA that is unable to undergo homologous recombination. In the holoenzyme this subunit contributes ATPase, 3'-5' helicase, exonuclease activity and loads RecA onto ssDNA.</text>
</comment>
<dbReference type="AlphaFoldDB" id="A0A6P1DQS9"/>